<dbReference type="Gene3D" id="3.40.50.1820">
    <property type="entry name" value="alpha/beta hydrolase"/>
    <property type="match status" value="1"/>
</dbReference>
<dbReference type="Pfam" id="PF20434">
    <property type="entry name" value="BD-FAE"/>
    <property type="match status" value="1"/>
</dbReference>
<evidence type="ECO:0000256" key="2">
    <source>
        <dbReference type="SAM" id="SignalP"/>
    </source>
</evidence>
<protein>
    <submittedName>
        <fullName evidence="4">Carboxylesterase</fullName>
        <ecNumber evidence="4">3.1.1.1</ecNumber>
    </submittedName>
</protein>
<accession>A0A517Y805</accession>
<reference evidence="4 5" key="1">
    <citation type="submission" date="2019-02" db="EMBL/GenBank/DDBJ databases">
        <title>Deep-cultivation of Planctomycetes and their phenomic and genomic characterization uncovers novel biology.</title>
        <authorList>
            <person name="Wiegand S."/>
            <person name="Jogler M."/>
            <person name="Boedeker C."/>
            <person name="Pinto D."/>
            <person name="Vollmers J."/>
            <person name="Rivas-Marin E."/>
            <person name="Kohn T."/>
            <person name="Peeters S.H."/>
            <person name="Heuer A."/>
            <person name="Rast P."/>
            <person name="Oberbeckmann S."/>
            <person name="Bunk B."/>
            <person name="Jeske O."/>
            <person name="Meyerdierks A."/>
            <person name="Storesund J.E."/>
            <person name="Kallscheuer N."/>
            <person name="Luecker S."/>
            <person name="Lage O.M."/>
            <person name="Pohl T."/>
            <person name="Merkel B.J."/>
            <person name="Hornburger P."/>
            <person name="Mueller R.-W."/>
            <person name="Bruemmer F."/>
            <person name="Labrenz M."/>
            <person name="Spormann A.M."/>
            <person name="Op den Camp H."/>
            <person name="Overmann J."/>
            <person name="Amann R."/>
            <person name="Jetten M.S.M."/>
            <person name="Mascher T."/>
            <person name="Medema M.H."/>
            <person name="Devos D.P."/>
            <person name="Kaster A.-K."/>
            <person name="Ovreas L."/>
            <person name="Rohde M."/>
            <person name="Galperin M.Y."/>
            <person name="Jogler C."/>
        </authorList>
    </citation>
    <scope>NUCLEOTIDE SEQUENCE [LARGE SCALE GENOMIC DNA]</scope>
    <source>
        <strain evidence="4 5">ETA_A8</strain>
    </source>
</reference>
<feature type="chain" id="PRO_5021732983" evidence="2">
    <location>
        <begin position="18"/>
        <end position="274"/>
    </location>
</feature>
<gene>
    <name evidence="4" type="ORF">ETAA8_14340</name>
</gene>
<dbReference type="PANTHER" id="PTHR48081">
    <property type="entry name" value="AB HYDROLASE SUPERFAMILY PROTEIN C4A8.06C"/>
    <property type="match status" value="1"/>
</dbReference>
<dbReference type="EC" id="3.1.1.1" evidence="4"/>
<keyword evidence="5" id="KW-1185">Reference proteome</keyword>
<dbReference type="OrthoDB" id="265201at2"/>
<name>A0A517Y805_9BACT</name>
<dbReference type="RefSeq" id="WP_145086785.1">
    <property type="nucleotide sequence ID" value="NZ_CP036274.1"/>
</dbReference>
<evidence type="ECO:0000259" key="3">
    <source>
        <dbReference type="Pfam" id="PF20434"/>
    </source>
</evidence>
<evidence type="ECO:0000313" key="5">
    <source>
        <dbReference type="Proteomes" id="UP000315017"/>
    </source>
</evidence>
<dbReference type="EMBL" id="CP036274">
    <property type="protein sequence ID" value="QDU26356.1"/>
    <property type="molecule type" value="Genomic_DNA"/>
</dbReference>
<dbReference type="AlphaFoldDB" id="A0A517Y805"/>
<organism evidence="4 5">
    <name type="scientific">Anatilimnocola aggregata</name>
    <dbReference type="NCBI Taxonomy" id="2528021"/>
    <lineage>
        <taxon>Bacteria</taxon>
        <taxon>Pseudomonadati</taxon>
        <taxon>Planctomycetota</taxon>
        <taxon>Planctomycetia</taxon>
        <taxon>Pirellulales</taxon>
        <taxon>Pirellulaceae</taxon>
        <taxon>Anatilimnocola</taxon>
    </lineage>
</organism>
<dbReference type="Proteomes" id="UP000315017">
    <property type="component" value="Chromosome"/>
</dbReference>
<dbReference type="GO" id="GO:0106435">
    <property type="term" value="F:carboxylesterase activity"/>
    <property type="evidence" value="ECO:0007669"/>
    <property type="project" value="UniProtKB-EC"/>
</dbReference>
<proteinExistence type="predicted"/>
<dbReference type="PANTHER" id="PTHR48081:SF33">
    <property type="entry name" value="KYNURENINE FORMAMIDASE"/>
    <property type="match status" value="1"/>
</dbReference>
<evidence type="ECO:0000256" key="1">
    <source>
        <dbReference type="ARBA" id="ARBA00022801"/>
    </source>
</evidence>
<dbReference type="InterPro" id="IPR050300">
    <property type="entry name" value="GDXG_lipolytic_enzyme"/>
</dbReference>
<dbReference type="InterPro" id="IPR049492">
    <property type="entry name" value="BD-FAE-like_dom"/>
</dbReference>
<keyword evidence="2" id="KW-0732">Signal</keyword>
<keyword evidence="1 4" id="KW-0378">Hydrolase</keyword>
<evidence type="ECO:0000313" key="4">
    <source>
        <dbReference type="EMBL" id="QDU26356.1"/>
    </source>
</evidence>
<sequence length="274" mass="29936" precursor="true">MKTALVALLLASSTLAAEPVVKKDVRYTNSQHERHVLDVYAPSGAKNLPIVFWIHGGGWQAGDKSQVQLKPQAFADAGFVFVSTNYRLWPTVKIEEMAADIAQGIRWTHDHAAELGGNGNKIYVMGHSAGAQLAALVCTDDRLLKKEGLSLEIIRGCVPVDGDTYDVPLQIATVEERRANIYKNKFGNEASQRDLSPLTHVAKGKHIPPFLLLHVADHPEVKMQAIKLAEALQKAGVPAQAFAAKDKNHTTINAELGQPDDAPTKALWEFVKQK</sequence>
<feature type="signal peptide" evidence="2">
    <location>
        <begin position="1"/>
        <end position="17"/>
    </location>
</feature>
<dbReference type="SUPFAM" id="SSF53474">
    <property type="entry name" value="alpha/beta-Hydrolases"/>
    <property type="match status" value="1"/>
</dbReference>
<dbReference type="KEGG" id="aagg:ETAA8_14340"/>
<dbReference type="InterPro" id="IPR029058">
    <property type="entry name" value="AB_hydrolase_fold"/>
</dbReference>
<feature type="domain" description="BD-FAE-like" evidence="3">
    <location>
        <begin position="37"/>
        <end position="229"/>
    </location>
</feature>